<name>A0A3N4LT55_9PEZI</name>
<dbReference type="InParanoid" id="A0A3N4LT55"/>
<evidence type="ECO:0000313" key="1">
    <source>
        <dbReference type="EMBL" id="RPB24412.1"/>
    </source>
</evidence>
<keyword evidence="2" id="KW-1185">Reference proteome</keyword>
<reference evidence="1 2" key="1">
    <citation type="journal article" date="2018" name="Nat. Ecol. Evol.">
        <title>Pezizomycetes genomes reveal the molecular basis of ectomycorrhizal truffle lifestyle.</title>
        <authorList>
            <person name="Murat C."/>
            <person name="Payen T."/>
            <person name="Noel B."/>
            <person name="Kuo A."/>
            <person name="Morin E."/>
            <person name="Chen J."/>
            <person name="Kohler A."/>
            <person name="Krizsan K."/>
            <person name="Balestrini R."/>
            <person name="Da Silva C."/>
            <person name="Montanini B."/>
            <person name="Hainaut M."/>
            <person name="Levati E."/>
            <person name="Barry K.W."/>
            <person name="Belfiori B."/>
            <person name="Cichocki N."/>
            <person name="Clum A."/>
            <person name="Dockter R.B."/>
            <person name="Fauchery L."/>
            <person name="Guy J."/>
            <person name="Iotti M."/>
            <person name="Le Tacon F."/>
            <person name="Lindquist E.A."/>
            <person name="Lipzen A."/>
            <person name="Malagnac F."/>
            <person name="Mello A."/>
            <person name="Molinier V."/>
            <person name="Miyauchi S."/>
            <person name="Poulain J."/>
            <person name="Riccioni C."/>
            <person name="Rubini A."/>
            <person name="Sitrit Y."/>
            <person name="Splivallo R."/>
            <person name="Traeger S."/>
            <person name="Wang M."/>
            <person name="Zifcakova L."/>
            <person name="Wipf D."/>
            <person name="Zambonelli A."/>
            <person name="Paolocci F."/>
            <person name="Nowrousian M."/>
            <person name="Ottonello S."/>
            <person name="Baldrian P."/>
            <person name="Spatafora J.W."/>
            <person name="Henrissat B."/>
            <person name="Nagy L.G."/>
            <person name="Aury J.M."/>
            <person name="Wincker P."/>
            <person name="Grigoriev I.V."/>
            <person name="Bonfante P."/>
            <person name="Martin F.M."/>
        </authorList>
    </citation>
    <scope>NUCLEOTIDE SEQUENCE [LARGE SCALE GENOMIC DNA]</scope>
    <source>
        <strain evidence="1 2">ATCC MYA-4762</strain>
    </source>
</reference>
<dbReference type="EMBL" id="ML121541">
    <property type="protein sequence ID" value="RPB24412.1"/>
    <property type="molecule type" value="Genomic_DNA"/>
</dbReference>
<dbReference type="Proteomes" id="UP000267821">
    <property type="component" value="Unassembled WGS sequence"/>
</dbReference>
<dbReference type="AlphaFoldDB" id="A0A3N4LT55"/>
<accession>A0A3N4LT55</accession>
<protein>
    <submittedName>
        <fullName evidence="1">Uncharacterized protein</fullName>
    </submittedName>
</protein>
<sequence>MTCTVHMVNHKVQYPSDRTCNVLADALMDHGHETCMGLDSLYKAKMEYVVALTRLPRLIKVSVPHELGRVPKAQRNKFLLNDYQIYSKALHQCTDQIYCIIKPQALLLLQNLPSKGVTLKKLPSHWPCVRCNMQYVQCWGRTPPHNMQCQCVRPLFLAGHTVV</sequence>
<proteinExistence type="predicted"/>
<organism evidence="1 2">
    <name type="scientific">Terfezia boudieri ATCC MYA-4762</name>
    <dbReference type="NCBI Taxonomy" id="1051890"/>
    <lineage>
        <taxon>Eukaryota</taxon>
        <taxon>Fungi</taxon>
        <taxon>Dikarya</taxon>
        <taxon>Ascomycota</taxon>
        <taxon>Pezizomycotina</taxon>
        <taxon>Pezizomycetes</taxon>
        <taxon>Pezizales</taxon>
        <taxon>Pezizaceae</taxon>
        <taxon>Terfezia</taxon>
    </lineage>
</organism>
<gene>
    <name evidence="1" type="ORF">L211DRAFT_161847</name>
</gene>
<evidence type="ECO:0000313" key="2">
    <source>
        <dbReference type="Proteomes" id="UP000267821"/>
    </source>
</evidence>